<name>A0A5J5GCM9_9RHOB</name>
<dbReference type="Gene3D" id="2.60.40.2030">
    <property type="match status" value="2"/>
</dbReference>
<dbReference type="InterPro" id="IPR038081">
    <property type="entry name" value="CalX-like_sf"/>
</dbReference>
<dbReference type="Proteomes" id="UP000326554">
    <property type="component" value="Unassembled WGS sequence"/>
</dbReference>
<comment type="caution">
    <text evidence="8">The sequence shown here is derived from an EMBL/GenBank/DDBJ whole genome shotgun (WGS) entry which is preliminary data.</text>
</comment>
<evidence type="ECO:0000256" key="6">
    <source>
        <dbReference type="SAM" id="SignalP"/>
    </source>
</evidence>
<protein>
    <recommendedName>
        <fullName evidence="7">Calx-beta domain-containing protein</fullName>
    </recommendedName>
</protein>
<feature type="domain" description="Calx-beta" evidence="7">
    <location>
        <begin position="40"/>
        <end position="114"/>
    </location>
</feature>
<keyword evidence="3" id="KW-0106">Calcium</keyword>
<feature type="chain" id="PRO_5023827527" description="Calx-beta domain-containing protein" evidence="6">
    <location>
        <begin position="19"/>
        <end position="546"/>
    </location>
</feature>
<dbReference type="EMBL" id="VYQE01000006">
    <property type="protein sequence ID" value="KAA9005663.1"/>
    <property type="molecule type" value="Genomic_DNA"/>
</dbReference>
<feature type="signal peptide" evidence="6">
    <location>
        <begin position="1"/>
        <end position="18"/>
    </location>
</feature>
<keyword evidence="4" id="KW-0406">Ion transport</keyword>
<evidence type="ECO:0000256" key="5">
    <source>
        <dbReference type="SAM" id="MobiDB-lite"/>
    </source>
</evidence>
<dbReference type="InterPro" id="IPR051171">
    <property type="entry name" value="CaCA"/>
</dbReference>
<dbReference type="RefSeq" id="WP_150446569.1">
    <property type="nucleotide sequence ID" value="NZ_VYQE01000006.1"/>
</dbReference>
<evidence type="ECO:0000313" key="8">
    <source>
        <dbReference type="EMBL" id="KAA9005663.1"/>
    </source>
</evidence>
<dbReference type="AlphaFoldDB" id="A0A5J5GCM9"/>
<feature type="region of interest" description="Disordered" evidence="5">
    <location>
        <begin position="523"/>
        <end position="546"/>
    </location>
</feature>
<accession>A0A5J5GCM9</accession>
<evidence type="ECO:0000313" key="9">
    <source>
        <dbReference type="Proteomes" id="UP000326554"/>
    </source>
</evidence>
<keyword evidence="9" id="KW-1185">Reference proteome</keyword>
<dbReference type="Pfam" id="PF03160">
    <property type="entry name" value="Calx-beta"/>
    <property type="match status" value="2"/>
</dbReference>
<feature type="domain" description="Calx-beta" evidence="7">
    <location>
        <begin position="151"/>
        <end position="244"/>
    </location>
</feature>
<evidence type="ECO:0000256" key="4">
    <source>
        <dbReference type="ARBA" id="ARBA00023065"/>
    </source>
</evidence>
<dbReference type="PANTHER" id="PTHR11878">
    <property type="entry name" value="SODIUM/CALCIUM EXCHANGER"/>
    <property type="match status" value="1"/>
</dbReference>
<dbReference type="InterPro" id="IPR003644">
    <property type="entry name" value="Calx_beta"/>
</dbReference>
<dbReference type="GO" id="GO:0007154">
    <property type="term" value="P:cell communication"/>
    <property type="evidence" value="ECO:0007669"/>
    <property type="project" value="InterPro"/>
</dbReference>
<dbReference type="GO" id="GO:0016020">
    <property type="term" value="C:membrane"/>
    <property type="evidence" value="ECO:0007669"/>
    <property type="project" value="InterPro"/>
</dbReference>
<dbReference type="PANTHER" id="PTHR11878:SF65">
    <property type="entry name" value="NA_CA-EXCHANGE PROTEIN, ISOFORM G"/>
    <property type="match status" value="1"/>
</dbReference>
<proteinExistence type="predicted"/>
<reference evidence="8 9" key="1">
    <citation type="submission" date="2019-09" db="EMBL/GenBank/DDBJ databases">
        <authorList>
            <person name="Park J.-S."/>
            <person name="Choi H.-J."/>
        </authorList>
    </citation>
    <scope>NUCLEOTIDE SEQUENCE [LARGE SCALE GENOMIC DNA]</scope>
    <source>
        <strain evidence="8 9">176SS1-4</strain>
    </source>
</reference>
<dbReference type="GO" id="GO:0030001">
    <property type="term" value="P:metal ion transport"/>
    <property type="evidence" value="ECO:0007669"/>
    <property type="project" value="TreeGrafter"/>
</dbReference>
<evidence type="ECO:0000256" key="3">
    <source>
        <dbReference type="ARBA" id="ARBA00022837"/>
    </source>
</evidence>
<gene>
    <name evidence="8" type="ORF">F3S47_17315</name>
</gene>
<keyword evidence="1 6" id="KW-0732">Signal</keyword>
<keyword evidence="4" id="KW-0813">Transport</keyword>
<dbReference type="SUPFAM" id="SSF141072">
    <property type="entry name" value="CalX-like"/>
    <property type="match status" value="2"/>
</dbReference>
<feature type="region of interest" description="Disordered" evidence="5">
    <location>
        <begin position="431"/>
        <end position="450"/>
    </location>
</feature>
<organism evidence="8 9">
    <name type="scientific">Histidinibacterium aquaticum</name>
    <dbReference type="NCBI Taxonomy" id="2613962"/>
    <lineage>
        <taxon>Bacteria</taxon>
        <taxon>Pseudomonadati</taxon>
        <taxon>Pseudomonadota</taxon>
        <taxon>Alphaproteobacteria</taxon>
        <taxon>Rhodobacterales</taxon>
        <taxon>Paracoccaceae</taxon>
        <taxon>Histidinibacterium</taxon>
    </lineage>
</organism>
<keyword evidence="2" id="KW-0677">Repeat</keyword>
<evidence type="ECO:0000259" key="7">
    <source>
        <dbReference type="Pfam" id="PF03160"/>
    </source>
</evidence>
<evidence type="ECO:0000256" key="1">
    <source>
        <dbReference type="ARBA" id="ARBA00022729"/>
    </source>
</evidence>
<sequence length="546" mass="57983">MIRFLPLLAALVPITVSAQTLTMEAVGTEAREGVLPSIELLIRLDAPADHVLLVEVSLSGVDASAGTDFTPSLIPVTFQPGEVVKTARVNIVDDAEDEVQRETLVATVQSVTPLDTTNPPVVVNAAPAIPLTILDNDNYFSVEAQPGPEGGAVILTITQRHDSDRREVVFAAPGAGSATPGADFEPWQKVAALAPGTTETTVAIGLMPDAEPEGDETFPVEMTHYGPGTTIFDPVRATATIIDETEPEVPVRIEYIEGTATVSYMDFTRTDRFSHPPMGATLIRHLGGTRMTLAQDNGANLELRRSCMEGIDFDGIASGIPGLSAEDIGAGNRVGWYGDFTVEGIAFDYAMFEQPDGNYFGWGRQRGDVDGAKILTLHGYRVTLLEPQPDVPRLPVDDAGSQLPPEAVTDAVARQVAADLGMTADEVRPFLSSNTAPDMTTGDGESSRPVDVTVLLDPEGRPLRADRAAPGPCDPGYGEASPATKRLRYRFGTAGDGIYAQGVIQDVETGVFEEAYMEDLGDMSGSLDNAAERAHQGLDPALKAPD</sequence>
<evidence type="ECO:0000256" key="2">
    <source>
        <dbReference type="ARBA" id="ARBA00022737"/>
    </source>
</evidence>